<protein>
    <submittedName>
        <fullName evidence="1">Uncharacterized protein</fullName>
    </submittedName>
</protein>
<reference evidence="1 2" key="1">
    <citation type="journal article" date="2014" name="Genome Biol. Evol.">
        <title>The genome of the myxosporean Thelohanellus kitauei shows adaptations to nutrient acquisition within its fish host.</title>
        <authorList>
            <person name="Yang Y."/>
            <person name="Xiong J."/>
            <person name="Zhou Z."/>
            <person name="Huo F."/>
            <person name="Miao W."/>
            <person name="Ran C."/>
            <person name="Liu Y."/>
            <person name="Zhang J."/>
            <person name="Feng J."/>
            <person name="Wang M."/>
            <person name="Wang M."/>
            <person name="Wang L."/>
            <person name="Yao B."/>
        </authorList>
    </citation>
    <scope>NUCLEOTIDE SEQUENCE [LARGE SCALE GENOMIC DNA]</scope>
    <source>
        <strain evidence="1">Wuqing</strain>
    </source>
</reference>
<dbReference type="Proteomes" id="UP000031668">
    <property type="component" value="Unassembled WGS sequence"/>
</dbReference>
<evidence type="ECO:0000313" key="2">
    <source>
        <dbReference type="Proteomes" id="UP000031668"/>
    </source>
</evidence>
<name>A0A0C2J0C4_THEKT</name>
<accession>A0A0C2J0C4</accession>
<sequence>MEPTSRMSTDYLAKMLILQGKSTTYINKLIDSCSFQGVETMHKTESITKRCVMTKFSISRLNSADCLKKFHYTLKMVSINPELRTNSSLIPLCEESVRAPRTVLAPWMRNYSVEIIMSCDGIDNLNISQRQNNSEIFKECRFAGNPRIAEPLFHLNERESSSITSAYSMGFYSQMEKSLSNCIQSIQVET</sequence>
<dbReference type="EMBL" id="JWZT01004955">
    <property type="protein sequence ID" value="KII62507.1"/>
    <property type="molecule type" value="Genomic_DNA"/>
</dbReference>
<comment type="caution">
    <text evidence="1">The sequence shown here is derived from an EMBL/GenBank/DDBJ whole genome shotgun (WGS) entry which is preliminary data.</text>
</comment>
<proteinExistence type="predicted"/>
<dbReference type="AlphaFoldDB" id="A0A0C2J0C4"/>
<organism evidence="1 2">
    <name type="scientific">Thelohanellus kitauei</name>
    <name type="common">Myxosporean</name>
    <dbReference type="NCBI Taxonomy" id="669202"/>
    <lineage>
        <taxon>Eukaryota</taxon>
        <taxon>Metazoa</taxon>
        <taxon>Cnidaria</taxon>
        <taxon>Myxozoa</taxon>
        <taxon>Myxosporea</taxon>
        <taxon>Bivalvulida</taxon>
        <taxon>Platysporina</taxon>
        <taxon>Myxobolidae</taxon>
        <taxon>Thelohanellus</taxon>
    </lineage>
</organism>
<evidence type="ECO:0000313" key="1">
    <source>
        <dbReference type="EMBL" id="KII62507.1"/>
    </source>
</evidence>
<gene>
    <name evidence="1" type="ORF">RF11_04779</name>
</gene>
<keyword evidence="2" id="KW-1185">Reference proteome</keyword>